<gene>
    <name evidence="20" type="ORF">MERR_LOCUS7177</name>
</gene>
<evidence type="ECO:0000256" key="15">
    <source>
        <dbReference type="ARBA" id="ARBA00023268"/>
    </source>
</evidence>
<evidence type="ECO:0000256" key="2">
    <source>
        <dbReference type="ARBA" id="ARBA00022679"/>
    </source>
</evidence>
<dbReference type="SUPFAM" id="SSF56672">
    <property type="entry name" value="DNA/RNA polymerases"/>
    <property type="match status" value="1"/>
</dbReference>
<dbReference type="InterPro" id="IPR013885">
    <property type="entry name" value="DUF1764_euk"/>
</dbReference>
<dbReference type="InterPro" id="IPR041577">
    <property type="entry name" value="RT_RNaseH_2"/>
</dbReference>
<dbReference type="CDD" id="cd09274">
    <property type="entry name" value="RNase_HI_RT_Ty3"/>
    <property type="match status" value="1"/>
</dbReference>
<evidence type="ECO:0000256" key="16">
    <source>
        <dbReference type="SAM" id="MobiDB-lite"/>
    </source>
</evidence>
<dbReference type="Pfam" id="PF08576">
    <property type="entry name" value="DUF1764"/>
    <property type="match status" value="1"/>
</dbReference>
<keyword evidence="1" id="KW-0645">Protease</keyword>
<evidence type="ECO:0000256" key="11">
    <source>
        <dbReference type="ARBA" id="ARBA00022918"/>
    </source>
</evidence>
<evidence type="ECO:0000256" key="12">
    <source>
        <dbReference type="ARBA" id="ARBA00022932"/>
    </source>
</evidence>
<dbReference type="GO" id="GO:0004519">
    <property type="term" value="F:endonuclease activity"/>
    <property type="evidence" value="ECO:0007669"/>
    <property type="project" value="UniProtKB-KW"/>
</dbReference>
<keyword evidence="6" id="KW-0064">Aspartyl protease</keyword>
<dbReference type="Gene3D" id="3.30.420.10">
    <property type="entry name" value="Ribonuclease H-like superfamily/Ribonuclease H"/>
    <property type="match status" value="1"/>
</dbReference>
<dbReference type="FunFam" id="1.10.340.70:FF:000001">
    <property type="entry name" value="Retrovirus-related Pol polyprotein from transposon gypsy-like Protein"/>
    <property type="match status" value="1"/>
</dbReference>
<dbReference type="GO" id="GO:0004190">
    <property type="term" value="F:aspartic-type endopeptidase activity"/>
    <property type="evidence" value="ECO:0007669"/>
    <property type="project" value="UniProtKB-KW"/>
</dbReference>
<dbReference type="Pfam" id="PF00078">
    <property type="entry name" value="RVT_1"/>
    <property type="match status" value="1"/>
</dbReference>
<dbReference type="InterPro" id="IPR050951">
    <property type="entry name" value="Retrovirus_Pol_polyprotein"/>
</dbReference>
<dbReference type="InterPro" id="IPR000477">
    <property type="entry name" value="RT_dom"/>
</dbReference>
<evidence type="ECO:0000256" key="9">
    <source>
        <dbReference type="ARBA" id="ARBA00022842"/>
    </source>
</evidence>
<evidence type="ECO:0000259" key="18">
    <source>
        <dbReference type="PROSITE" id="PS50878"/>
    </source>
</evidence>
<evidence type="ECO:0000256" key="5">
    <source>
        <dbReference type="ARBA" id="ARBA00022723"/>
    </source>
</evidence>
<dbReference type="PANTHER" id="PTHR37984:SF5">
    <property type="entry name" value="PROTEIN NYNRIN-LIKE"/>
    <property type="match status" value="1"/>
</dbReference>
<dbReference type="Pfam" id="PF03732">
    <property type="entry name" value="Retrotrans_gag"/>
    <property type="match status" value="1"/>
</dbReference>
<dbReference type="PROSITE" id="PS50994">
    <property type="entry name" value="INTEGRASE"/>
    <property type="match status" value="1"/>
</dbReference>
<dbReference type="GO" id="GO:0003964">
    <property type="term" value="F:RNA-directed DNA polymerase activity"/>
    <property type="evidence" value="ECO:0007669"/>
    <property type="project" value="UniProtKB-KW"/>
</dbReference>
<dbReference type="InterPro" id="IPR056924">
    <property type="entry name" value="SH3_Tf2-1"/>
</dbReference>
<keyword evidence="7" id="KW-0255">Endonuclease</keyword>
<dbReference type="Pfam" id="PF17919">
    <property type="entry name" value="RT_RNaseH_2"/>
    <property type="match status" value="1"/>
</dbReference>
<evidence type="ECO:0000256" key="6">
    <source>
        <dbReference type="ARBA" id="ARBA00022750"/>
    </source>
</evidence>
<keyword evidence="13" id="KW-0238">DNA-binding</keyword>
<keyword evidence="3" id="KW-0548">Nucleotidyltransferase</keyword>
<dbReference type="Pfam" id="PF24626">
    <property type="entry name" value="SH3_Tf2-1"/>
    <property type="match status" value="1"/>
</dbReference>
<keyword evidence="9" id="KW-0460">Magnesium</keyword>
<evidence type="ECO:0000259" key="19">
    <source>
        <dbReference type="PROSITE" id="PS50994"/>
    </source>
</evidence>
<evidence type="ECO:0000256" key="13">
    <source>
        <dbReference type="ARBA" id="ARBA00023125"/>
    </source>
</evidence>
<dbReference type="OrthoDB" id="2013610at2759"/>
<evidence type="ECO:0000256" key="4">
    <source>
        <dbReference type="ARBA" id="ARBA00022722"/>
    </source>
</evidence>
<dbReference type="PANTHER" id="PTHR37984">
    <property type="entry name" value="PROTEIN CBG26694"/>
    <property type="match status" value="1"/>
</dbReference>
<dbReference type="InterPro" id="IPR041588">
    <property type="entry name" value="Integrase_H2C2"/>
</dbReference>
<evidence type="ECO:0000256" key="3">
    <source>
        <dbReference type="ARBA" id="ARBA00022695"/>
    </source>
</evidence>
<evidence type="ECO:0000256" key="10">
    <source>
        <dbReference type="ARBA" id="ARBA00022908"/>
    </source>
</evidence>
<evidence type="ECO:0008006" key="22">
    <source>
        <dbReference type="Google" id="ProtNLM"/>
    </source>
</evidence>
<dbReference type="Gene3D" id="3.10.10.10">
    <property type="entry name" value="HIV Type 1 Reverse Transcriptase, subunit A, domain 1"/>
    <property type="match status" value="1"/>
</dbReference>
<feature type="domain" description="Chromo" evidence="17">
    <location>
        <begin position="1406"/>
        <end position="1442"/>
    </location>
</feature>
<keyword evidence="11" id="KW-0695">RNA-directed DNA polymerase</keyword>
<dbReference type="CDD" id="cd01647">
    <property type="entry name" value="RT_LTR"/>
    <property type="match status" value="1"/>
</dbReference>
<feature type="compositionally biased region" description="Basic and acidic residues" evidence="16">
    <location>
        <begin position="1498"/>
        <end position="1518"/>
    </location>
</feature>
<evidence type="ECO:0000256" key="8">
    <source>
        <dbReference type="ARBA" id="ARBA00022801"/>
    </source>
</evidence>
<protein>
    <recommendedName>
        <fullName evidence="22">Reverse transcriptase</fullName>
    </recommendedName>
</protein>
<dbReference type="Gene3D" id="2.40.70.10">
    <property type="entry name" value="Acid Proteases"/>
    <property type="match status" value="1"/>
</dbReference>
<feature type="compositionally biased region" description="Polar residues" evidence="16">
    <location>
        <begin position="1"/>
        <end position="12"/>
    </location>
</feature>
<keyword evidence="10" id="KW-0229">DNA integration</keyword>
<dbReference type="GO" id="GO:0006310">
    <property type="term" value="P:DNA recombination"/>
    <property type="evidence" value="ECO:0007669"/>
    <property type="project" value="UniProtKB-KW"/>
</dbReference>
<comment type="caution">
    <text evidence="20">The sequence shown here is derived from an EMBL/GenBank/DDBJ whole genome shotgun (WGS) entry which is preliminary data.</text>
</comment>
<dbReference type="PROSITE" id="PS50013">
    <property type="entry name" value="CHROMO_2"/>
    <property type="match status" value="1"/>
</dbReference>
<name>A0A6D2HUJ5_9BRAS</name>
<dbReference type="GO" id="GO:0003677">
    <property type="term" value="F:DNA binding"/>
    <property type="evidence" value="ECO:0007669"/>
    <property type="project" value="UniProtKB-KW"/>
</dbReference>
<dbReference type="GO" id="GO:0046872">
    <property type="term" value="F:metal ion binding"/>
    <property type="evidence" value="ECO:0007669"/>
    <property type="project" value="UniProtKB-KW"/>
</dbReference>
<dbReference type="InterPro" id="IPR001584">
    <property type="entry name" value="Integrase_cat-core"/>
</dbReference>
<keyword evidence="4" id="KW-0540">Nuclease</keyword>
<feature type="domain" description="Integrase catalytic" evidence="19">
    <location>
        <begin position="1131"/>
        <end position="1233"/>
    </location>
</feature>
<dbReference type="InterPro" id="IPR016197">
    <property type="entry name" value="Chromo-like_dom_sf"/>
</dbReference>
<accession>A0A6D2HUJ5</accession>
<feature type="region of interest" description="Disordered" evidence="16">
    <location>
        <begin position="1495"/>
        <end position="1533"/>
    </location>
</feature>
<dbReference type="InterPro" id="IPR043128">
    <property type="entry name" value="Rev_trsase/Diguanyl_cyclase"/>
</dbReference>
<dbReference type="FunFam" id="3.10.10.10:FF:000007">
    <property type="entry name" value="Retrovirus-related Pol polyprotein from transposon 17.6-like Protein"/>
    <property type="match status" value="1"/>
</dbReference>
<dbReference type="Gene3D" id="1.10.340.70">
    <property type="match status" value="1"/>
</dbReference>
<dbReference type="SUPFAM" id="SSF54160">
    <property type="entry name" value="Chromo domain-like"/>
    <property type="match status" value="1"/>
</dbReference>
<dbReference type="Pfam" id="PF13650">
    <property type="entry name" value="Asp_protease_2"/>
    <property type="match status" value="1"/>
</dbReference>
<dbReference type="InterPro" id="IPR043502">
    <property type="entry name" value="DNA/RNA_pol_sf"/>
</dbReference>
<evidence type="ECO:0000256" key="14">
    <source>
        <dbReference type="ARBA" id="ARBA00023172"/>
    </source>
</evidence>
<dbReference type="InterPro" id="IPR000953">
    <property type="entry name" value="Chromo/chromo_shadow_dom"/>
</dbReference>
<evidence type="ECO:0000313" key="20">
    <source>
        <dbReference type="EMBL" id="CAA7019942.1"/>
    </source>
</evidence>
<evidence type="ECO:0000259" key="17">
    <source>
        <dbReference type="PROSITE" id="PS50013"/>
    </source>
</evidence>
<dbReference type="InterPro" id="IPR012337">
    <property type="entry name" value="RNaseH-like_sf"/>
</dbReference>
<dbReference type="SUPFAM" id="SSF50630">
    <property type="entry name" value="Acid proteases"/>
    <property type="match status" value="1"/>
</dbReference>
<evidence type="ECO:0000313" key="21">
    <source>
        <dbReference type="Proteomes" id="UP000467841"/>
    </source>
</evidence>
<feature type="region of interest" description="Disordered" evidence="16">
    <location>
        <begin position="1"/>
        <end position="26"/>
    </location>
</feature>
<dbReference type="GO" id="GO:0003887">
    <property type="term" value="F:DNA-directed DNA polymerase activity"/>
    <property type="evidence" value="ECO:0007669"/>
    <property type="project" value="UniProtKB-KW"/>
</dbReference>
<dbReference type="Pfam" id="PF17921">
    <property type="entry name" value="Integrase_H2C2"/>
    <property type="match status" value="1"/>
</dbReference>
<reference evidence="20" key="1">
    <citation type="submission" date="2020-01" db="EMBL/GenBank/DDBJ databases">
        <authorList>
            <person name="Mishra B."/>
        </authorList>
    </citation>
    <scope>NUCLEOTIDE SEQUENCE [LARGE SCALE GENOMIC DNA]</scope>
</reference>
<evidence type="ECO:0000256" key="1">
    <source>
        <dbReference type="ARBA" id="ARBA00022670"/>
    </source>
</evidence>
<dbReference type="GO" id="GO:0006508">
    <property type="term" value="P:proteolysis"/>
    <property type="evidence" value="ECO:0007669"/>
    <property type="project" value="UniProtKB-KW"/>
</dbReference>
<keyword evidence="12" id="KW-0239">DNA-directed DNA polymerase</keyword>
<keyword evidence="14" id="KW-0233">DNA recombination</keyword>
<dbReference type="InterPro" id="IPR036397">
    <property type="entry name" value="RNaseH_sf"/>
</dbReference>
<dbReference type="EMBL" id="CACVBM020000499">
    <property type="protein sequence ID" value="CAA7019942.1"/>
    <property type="molecule type" value="Genomic_DNA"/>
</dbReference>
<keyword evidence="8" id="KW-0378">Hydrolase</keyword>
<keyword evidence="21" id="KW-1185">Reference proteome</keyword>
<dbReference type="InterPro" id="IPR021109">
    <property type="entry name" value="Peptidase_aspartic_dom_sf"/>
</dbReference>
<dbReference type="PROSITE" id="PS50878">
    <property type="entry name" value="RT_POL"/>
    <property type="match status" value="1"/>
</dbReference>
<dbReference type="GO" id="GO:0015074">
    <property type="term" value="P:DNA integration"/>
    <property type="evidence" value="ECO:0007669"/>
    <property type="project" value="UniProtKB-KW"/>
</dbReference>
<keyword evidence="5" id="KW-0479">Metal-binding</keyword>
<feature type="compositionally biased region" description="Low complexity" evidence="16">
    <location>
        <begin position="69"/>
        <end position="82"/>
    </location>
</feature>
<dbReference type="CDD" id="cd00303">
    <property type="entry name" value="retropepsin_like"/>
    <property type="match status" value="1"/>
</dbReference>
<dbReference type="Gene3D" id="3.30.70.270">
    <property type="match status" value="2"/>
</dbReference>
<feature type="region of interest" description="Disordered" evidence="16">
    <location>
        <begin position="65"/>
        <end position="107"/>
    </location>
</feature>
<organism evidence="20 21">
    <name type="scientific">Microthlaspi erraticum</name>
    <dbReference type="NCBI Taxonomy" id="1685480"/>
    <lineage>
        <taxon>Eukaryota</taxon>
        <taxon>Viridiplantae</taxon>
        <taxon>Streptophyta</taxon>
        <taxon>Embryophyta</taxon>
        <taxon>Tracheophyta</taxon>
        <taxon>Spermatophyta</taxon>
        <taxon>Magnoliopsida</taxon>
        <taxon>eudicotyledons</taxon>
        <taxon>Gunneridae</taxon>
        <taxon>Pentapetalae</taxon>
        <taxon>rosids</taxon>
        <taxon>malvids</taxon>
        <taxon>Brassicales</taxon>
        <taxon>Brassicaceae</taxon>
        <taxon>Coluteocarpeae</taxon>
        <taxon>Microthlaspi</taxon>
    </lineage>
</organism>
<keyword evidence="2" id="KW-0808">Transferase</keyword>
<keyword evidence="15" id="KW-0511">Multifunctional enzyme</keyword>
<dbReference type="FunFam" id="3.30.70.270:FF:000020">
    <property type="entry name" value="Transposon Tf2-6 polyprotein-like Protein"/>
    <property type="match status" value="1"/>
</dbReference>
<sequence length="1567" mass="179320">MSDAQTRSQTALKESILGEIESALGPRLEEMYNRHNDLEEKMDKQLHKIDKDLAGMFDAIRSLSDNVASSSPNPSPDNNSPSFSPPGPTTTHDSHRPRPTPSTPYSGMTRLAKIEFPRFSGDRFQEWLFQAEQFFSIDNTPEDLKVNIASVHFDGLAANWHQSIVQSELGQSVLSSWPAYKLRLHERFEDILDDPILELKRLQETNGIVEYHGRFELLRTRVNFSEDYLVRHYLAGLQTETQMHVRMFQPTSVRQCLLLGRLYEQAHPKKPQFFRRKDSEMRPTQVEKTPEKEYAPQKFLTNAEMVQRRKDGLCYYCPEKYTPGHFLKHKKTQLFMIETGEEDDLEAAPEIQNEEEEAIDIATISVNVVSGISDYNTLRVKGECGKRSIFVLIDSGSTHNFVDTRTAEKLGCTVRTSTRSRVTVADGRRIAIQGHIDNFRWTFHGTTFESDVMVIPLGGCDMVLGVQWLHTLGPITFDFKKLEMSFKWEARKILLHGIKQDSVRHVKAAKLNKLQDEDVQLAMLYVQSGVEEEPIQFYSLDATTTSTTVCPAIDGLLTEFFDIFEEPTTLPPFREHHNHRIPLLEGSNPVNQRPYRYAIHQKNEIDTMVQELLTAGTIQPSSSSFASPVVLVKKKDGNWRLCVDYRGLNGLTVKDRFPIPLIEDLMDELGGSKVYSKIDLRAGYHQVRMDPLDVHKTAFKTHGGHFEYLVMPFGLTNAPATFQSLMNSIFKEFLRKFVLIFFDDILIYSSSMELHITHLRCVFELMRQNSLFAKQSKCSFATDRVEYLGHFIEEKGISTDPSKVKAVADWPIPVNLKQLRGFLGLAGYYRRFVKNFGTIARPLTALTKKDSFEWSEEALHSFKDLKRALCEAPVLALPLFDTPFVVETDACSQGIGAVLMQNGHPLAYISRHLKGKQLHLSIYEKELLAVVFAVTKWRHYLLNGHFVIKTDQRSLKYLLEQRLNTPIQQQWLPKLLEFDYEIQYKQGKENLVADVLSRVEGAEVLHMAMSVLQCDLLQQIQAGYDTDPTVRDLIAELQQKPLAKKHFSWTQGILRRKSKIVVPDNVLLRNKVLEWLHCSGSGGHSGRDATHQRVKGLFYWKGMSKDIQSYIRGCNVCQQCKYDPAASPGLIQPLPIPETIWTDISMDFIDGLPSSYGKTVIFVVVDRLSKAAHFMALSHPYTASSIAQVFLDNVFKLHGFPQSIVSDRDAIFLSDFWRELFSLQGVALTSLVPIILKVTDKWRWSIDVLRHIYGVCAVIDLIFGVNGCLWQNFGESKVAVVAKCLQERENMILILKFHLLRAQHRMKQFADQHHTDRSFGIGDFVYVKLQPYRQKSLVLRHNQKLSPKYFGPYKIVDKCGKVAYKLQLPATSQIHPVFHVSQLKLQVGATLVANQLPSITHDAFVKEPEKILERKMVQHQGQAATMVLVKWTTEAEDEATWEFLSSRFKNVDSRHYPVTEISRISSTTAKERTKPVPKRRKFGSEIDEIFNARKMKQKAPEVENPERKETPTREREELDGFNNNLQNRPRKRTEDGFPLFTEAELGINKACAGRTRRCPFDCLCCVF</sequence>
<feature type="domain" description="Reverse transcriptase" evidence="18">
    <location>
        <begin position="613"/>
        <end position="792"/>
    </location>
</feature>
<dbReference type="Proteomes" id="UP000467841">
    <property type="component" value="Unassembled WGS sequence"/>
</dbReference>
<proteinExistence type="predicted"/>
<dbReference type="InterPro" id="IPR005162">
    <property type="entry name" value="Retrotrans_gag_dom"/>
</dbReference>
<dbReference type="SUPFAM" id="SSF53098">
    <property type="entry name" value="Ribonuclease H-like"/>
    <property type="match status" value="1"/>
</dbReference>
<evidence type="ECO:0000256" key="7">
    <source>
        <dbReference type="ARBA" id="ARBA00022759"/>
    </source>
</evidence>